<gene>
    <name evidence="2" type="ORF">JOH49_002870</name>
</gene>
<reference evidence="2" key="1">
    <citation type="submission" date="2021-02" db="EMBL/GenBank/DDBJ databases">
        <title>Genomic Encyclopedia of Type Strains, Phase IV (KMG-V): Genome sequencing to study the core and pangenomes of soil and plant-associated prokaryotes.</title>
        <authorList>
            <person name="Whitman W."/>
        </authorList>
    </citation>
    <scope>NUCLEOTIDE SEQUENCE</scope>
    <source>
        <strain evidence="2">USDA 406</strain>
    </source>
</reference>
<evidence type="ECO:0000313" key="3">
    <source>
        <dbReference type="Proteomes" id="UP000673383"/>
    </source>
</evidence>
<dbReference type="AlphaFoldDB" id="A0A8I1Y4Q8"/>
<protein>
    <submittedName>
        <fullName evidence="2">Uncharacterized protein</fullName>
    </submittedName>
</protein>
<accession>A0A8I1Y4Q8</accession>
<name>A0A8I1Y4Q8_BRAEL</name>
<dbReference type="Proteomes" id="UP000673383">
    <property type="component" value="Unassembled WGS sequence"/>
</dbReference>
<evidence type="ECO:0000313" key="2">
    <source>
        <dbReference type="EMBL" id="MBP1293117.1"/>
    </source>
</evidence>
<organism evidence="2 3">
    <name type="scientific">Bradyrhizobium elkanii</name>
    <dbReference type="NCBI Taxonomy" id="29448"/>
    <lineage>
        <taxon>Bacteria</taxon>
        <taxon>Pseudomonadati</taxon>
        <taxon>Pseudomonadota</taxon>
        <taxon>Alphaproteobacteria</taxon>
        <taxon>Hyphomicrobiales</taxon>
        <taxon>Nitrobacteraceae</taxon>
        <taxon>Bradyrhizobium</taxon>
    </lineage>
</organism>
<feature type="transmembrane region" description="Helical" evidence="1">
    <location>
        <begin position="39"/>
        <end position="61"/>
    </location>
</feature>
<keyword evidence="1" id="KW-0472">Membrane</keyword>
<comment type="caution">
    <text evidence="2">The sequence shown here is derived from an EMBL/GenBank/DDBJ whole genome shotgun (WGS) entry which is preliminary data.</text>
</comment>
<sequence>MSSALRENAAEVVAKDPLPSLPPSRWRKPLRLRGKGPSWTGLALLVLAADIVLAAAVWQAVNFFSH</sequence>
<keyword evidence="1" id="KW-1133">Transmembrane helix</keyword>
<evidence type="ECO:0000256" key="1">
    <source>
        <dbReference type="SAM" id="Phobius"/>
    </source>
</evidence>
<dbReference type="EMBL" id="JAFICZ010000001">
    <property type="protein sequence ID" value="MBP1293117.1"/>
    <property type="molecule type" value="Genomic_DNA"/>
</dbReference>
<proteinExistence type="predicted"/>
<keyword evidence="1" id="KW-0812">Transmembrane</keyword>